<evidence type="ECO:0000256" key="1">
    <source>
        <dbReference type="SAM" id="Phobius"/>
    </source>
</evidence>
<keyword evidence="1" id="KW-0472">Membrane</keyword>
<comment type="caution">
    <text evidence="2">The sequence shown here is derived from an EMBL/GenBank/DDBJ whole genome shotgun (WGS) entry which is preliminary data.</text>
</comment>
<dbReference type="Proteomes" id="UP001239462">
    <property type="component" value="Unassembled WGS sequence"/>
</dbReference>
<evidence type="ECO:0000313" key="3">
    <source>
        <dbReference type="Proteomes" id="UP001239462"/>
    </source>
</evidence>
<keyword evidence="3" id="KW-1185">Reference proteome</keyword>
<name>A0ABT7PJH7_9BACT</name>
<accession>A0ABT7PJH7</accession>
<evidence type="ECO:0000313" key="2">
    <source>
        <dbReference type="EMBL" id="MDM4016644.1"/>
    </source>
</evidence>
<reference evidence="2 3" key="1">
    <citation type="submission" date="2023-06" db="EMBL/GenBank/DDBJ databases">
        <title>Roseiconus lacunae JC819 isolated from Gulf of Mannar region, Tamil Nadu.</title>
        <authorList>
            <person name="Pk S."/>
            <person name="Ch S."/>
            <person name="Ch V.R."/>
        </authorList>
    </citation>
    <scope>NUCLEOTIDE SEQUENCE [LARGE SCALE GENOMIC DNA]</scope>
    <source>
        <strain evidence="2 3">JC819</strain>
    </source>
</reference>
<proteinExistence type="predicted"/>
<organism evidence="2 3">
    <name type="scientific">Roseiconus lacunae</name>
    <dbReference type="NCBI Taxonomy" id="2605694"/>
    <lineage>
        <taxon>Bacteria</taxon>
        <taxon>Pseudomonadati</taxon>
        <taxon>Planctomycetota</taxon>
        <taxon>Planctomycetia</taxon>
        <taxon>Pirellulales</taxon>
        <taxon>Pirellulaceae</taxon>
        <taxon>Roseiconus</taxon>
    </lineage>
</organism>
<sequence>MSEHKYKVVPSTAQEKVYRCKVVGDAAATLHVGARKLNVQVRETCGGGFTLGLDPKQVKKIRLGARYEMHYDDRRLLVAPEVFTQAVQGEPRLRVLTVREYEPKKRWAFRLPFSKGQRIVKHEGTIGSTAAYGGFVLVLFCVMALPGVGDKLGTAPRIEAALNIMARNFGDVFESFRG</sequence>
<dbReference type="RefSeq" id="WP_289164287.1">
    <property type="nucleotide sequence ID" value="NZ_JASZZN010000009.1"/>
</dbReference>
<gene>
    <name evidence="2" type="ORF">QTN89_14455</name>
</gene>
<feature type="transmembrane region" description="Helical" evidence="1">
    <location>
        <begin position="125"/>
        <end position="145"/>
    </location>
</feature>
<protein>
    <submittedName>
        <fullName evidence="2">Uncharacterized protein</fullName>
    </submittedName>
</protein>
<dbReference type="EMBL" id="JASZZN010000009">
    <property type="protein sequence ID" value="MDM4016644.1"/>
    <property type="molecule type" value="Genomic_DNA"/>
</dbReference>
<keyword evidence="1" id="KW-1133">Transmembrane helix</keyword>
<keyword evidence="1" id="KW-0812">Transmembrane</keyword>